<evidence type="ECO:0000256" key="6">
    <source>
        <dbReference type="ARBA" id="ARBA00023203"/>
    </source>
</evidence>
<dbReference type="Gramene" id="OIV92249">
    <property type="protein sequence ID" value="OIV92249"/>
    <property type="gene ID" value="TanjilG_00267"/>
</dbReference>
<dbReference type="Pfam" id="PF00400">
    <property type="entry name" value="WD40"/>
    <property type="match status" value="1"/>
</dbReference>
<dbReference type="PANTHER" id="PTHR10709:SF2">
    <property type="entry name" value="ACTIN-RELATED PROTEIN 2_3 COMPLEX SUBUNIT"/>
    <property type="match status" value="1"/>
</dbReference>
<dbReference type="InterPro" id="IPR015943">
    <property type="entry name" value="WD40/YVTN_repeat-like_dom_sf"/>
</dbReference>
<feature type="repeat" description="WD" evidence="10">
    <location>
        <begin position="41"/>
        <end position="82"/>
    </location>
</feature>
<evidence type="ECO:0000313" key="12">
    <source>
        <dbReference type="Proteomes" id="UP000188354"/>
    </source>
</evidence>
<dbReference type="InterPro" id="IPR019775">
    <property type="entry name" value="WD40_repeat_CS"/>
</dbReference>
<evidence type="ECO:0000256" key="4">
    <source>
        <dbReference type="ARBA" id="ARBA00022574"/>
    </source>
</evidence>
<keyword evidence="12" id="KW-1185">Reference proteome</keyword>
<dbReference type="GO" id="GO:0005885">
    <property type="term" value="C:Arp2/3 protein complex"/>
    <property type="evidence" value="ECO:0007669"/>
    <property type="project" value="InterPro"/>
</dbReference>
<organism evidence="11 12">
    <name type="scientific">Lupinus angustifolius</name>
    <name type="common">Narrow-leaved blue lupine</name>
    <dbReference type="NCBI Taxonomy" id="3871"/>
    <lineage>
        <taxon>Eukaryota</taxon>
        <taxon>Viridiplantae</taxon>
        <taxon>Streptophyta</taxon>
        <taxon>Embryophyta</taxon>
        <taxon>Tracheophyta</taxon>
        <taxon>Spermatophyta</taxon>
        <taxon>Magnoliopsida</taxon>
        <taxon>eudicotyledons</taxon>
        <taxon>Gunneridae</taxon>
        <taxon>Pentapetalae</taxon>
        <taxon>rosids</taxon>
        <taxon>fabids</taxon>
        <taxon>Fabales</taxon>
        <taxon>Fabaceae</taxon>
        <taxon>Papilionoideae</taxon>
        <taxon>50 kb inversion clade</taxon>
        <taxon>genistoids sensu lato</taxon>
        <taxon>core genistoids</taxon>
        <taxon>Genisteae</taxon>
        <taxon>Lupinus</taxon>
    </lineage>
</organism>
<dbReference type="InterPro" id="IPR001680">
    <property type="entry name" value="WD40_rpt"/>
</dbReference>
<dbReference type="Gene3D" id="2.130.10.10">
    <property type="entry name" value="YVTN repeat-like/Quinoprotein amine dehydrogenase"/>
    <property type="match status" value="1"/>
</dbReference>
<dbReference type="SMART" id="SM00320">
    <property type="entry name" value="WD40"/>
    <property type="match status" value="4"/>
</dbReference>
<keyword evidence="3" id="KW-0963">Cytoplasm</keyword>
<dbReference type="GO" id="GO:0034314">
    <property type="term" value="P:Arp2/3 complex-mediated actin nucleation"/>
    <property type="evidence" value="ECO:0007669"/>
    <property type="project" value="InterPro"/>
</dbReference>
<evidence type="ECO:0000256" key="10">
    <source>
        <dbReference type="PROSITE-ProRule" id="PRU00221"/>
    </source>
</evidence>
<reference evidence="11 12" key="1">
    <citation type="journal article" date="2017" name="Plant Biotechnol. J.">
        <title>A comprehensive draft genome sequence for lupin (Lupinus angustifolius), an emerging health food: insights into plant-microbe interactions and legume evolution.</title>
        <authorList>
            <person name="Hane J.K."/>
            <person name="Ming Y."/>
            <person name="Kamphuis L.G."/>
            <person name="Nelson M.N."/>
            <person name="Garg G."/>
            <person name="Atkins C.A."/>
            <person name="Bayer P.E."/>
            <person name="Bravo A."/>
            <person name="Bringans S."/>
            <person name="Cannon S."/>
            <person name="Edwards D."/>
            <person name="Foley R."/>
            <person name="Gao L.L."/>
            <person name="Harrison M.J."/>
            <person name="Huang W."/>
            <person name="Hurgobin B."/>
            <person name="Li S."/>
            <person name="Liu C.W."/>
            <person name="McGrath A."/>
            <person name="Morahan G."/>
            <person name="Murray J."/>
            <person name="Weller J."/>
            <person name="Jian J."/>
            <person name="Singh K.B."/>
        </authorList>
    </citation>
    <scope>NUCLEOTIDE SEQUENCE [LARGE SCALE GENOMIC DNA]</scope>
    <source>
        <strain evidence="12">cv. Tanjil</strain>
        <tissue evidence="11">Whole plant</tissue>
    </source>
</reference>
<keyword evidence="6" id="KW-0009">Actin-binding</keyword>
<dbReference type="SUPFAM" id="SSF50978">
    <property type="entry name" value="WD40 repeat-like"/>
    <property type="match status" value="1"/>
</dbReference>
<evidence type="ECO:0000256" key="3">
    <source>
        <dbReference type="ARBA" id="ARBA00022490"/>
    </source>
</evidence>
<evidence type="ECO:0000256" key="9">
    <source>
        <dbReference type="ARBA" id="ARBA00041789"/>
    </source>
</evidence>
<dbReference type="GO" id="GO:0051015">
    <property type="term" value="F:actin filament binding"/>
    <property type="evidence" value="ECO:0007669"/>
    <property type="project" value="TreeGrafter"/>
</dbReference>
<dbReference type="PROSITE" id="PS50082">
    <property type="entry name" value="WD_REPEATS_2"/>
    <property type="match status" value="1"/>
</dbReference>
<dbReference type="AlphaFoldDB" id="A0A4P1QQ83"/>
<dbReference type="PANTHER" id="PTHR10709">
    <property type="entry name" value="ACTIN-RELATED PROTEIN 2/3 COMPLEX SUBUNIT 1"/>
    <property type="match status" value="1"/>
</dbReference>
<keyword evidence="5" id="KW-0677">Repeat</keyword>
<protein>
    <recommendedName>
        <fullName evidence="8">Arp2/3 complex 41 kDa subunit</fullName>
    </recommendedName>
    <alternativeName>
        <fullName evidence="9">p41-ARC</fullName>
    </alternativeName>
</protein>
<evidence type="ECO:0000256" key="5">
    <source>
        <dbReference type="ARBA" id="ARBA00022737"/>
    </source>
</evidence>
<accession>A0A4P1QQ83</accession>
<proteinExistence type="inferred from homology"/>
<keyword evidence="4 10" id="KW-0853">WD repeat</keyword>
<dbReference type="InterPro" id="IPR036322">
    <property type="entry name" value="WD40_repeat_dom_sf"/>
</dbReference>
<keyword evidence="7" id="KW-0206">Cytoskeleton</keyword>
<dbReference type="STRING" id="3871.A0A4P1QQ83"/>
<gene>
    <name evidence="11" type="ORF">TanjilG_00267</name>
</gene>
<comment type="subcellular location">
    <subcellularLocation>
        <location evidence="1">Cytoplasm</location>
        <location evidence="1">Cytoskeleton</location>
    </subcellularLocation>
</comment>
<dbReference type="PROSITE" id="PS50294">
    <property type="entry name" value="WD_REPEATS_REGION"/>
    <property type="match status" value="1"/>
</dbReference>
<evidence type="ECO:0000313" key="11">
    <source>
        <dbReference type="EMBL" id="OIV92249.1"/>
    </source>
</evidence>
<dbReference type="EMBL" id="CM007379">
    <property type="protein sequence ID" value="OIV92249.1"/>
    <property type="molecule type" value="Genomic_DNA"/>
</dbReference>
<dbReference type="PROSITE" id="PS00678">
    <property type="entry name" value="WD_REPEATS_1"/>
    <property type="match status" value="1"/>
</dbReference>
<evidence type="ECO:0000256" key="8">
    <source>
        <dbReference type="ARBA" id="ARBA00041244"/>
    </source>
</evidence>
<name>A0A4P1QQ83_LUPAN</name>
<evidence type="ECO:0000256" key="1">
    <source>
        <dbReference type="ARBA" id="ARBA00004245"/>
    </source>
</evidence>
<sequence length="393" mass="42953">MSIPQAVDDIVTTSLAFMVKVTRSVERGKVVAGMLKEDDGFECHDQVVSGIDWSRRSNRIVTASHDRNSYVWNLEGSEWVPTLVILRLNRAALCVQWSPEENKFAVGSGAKTVCICYYEQENNCVSCNCILVCSLSGVLTKSHLVFATSTIASKIELVHAPPSSPLIAASSQILLATTSTDGKCRVFSTFIKGVDAKDSKKVTSSDFKFGELIVQLDLSSSWTFGVKWSPSGNTLAYVGHNSMIYFVDDVGPSPLAQNVVFRDLPLRDVLFVSEKMVIGVGFDCNPMVFAADERGIWSFIRYLGEREVVSSGSSYGSQFSEAFGKFYGQSKHGASNDAVETSKTRGFYLAYDGAGNIDKAFQHIWTGWKDCSVEFGKCARSIGIISTLVNCGI</sequence>
<comment type="similarity">
    <text evidence="2">Belongs to the WD repeat ARPC1 family.</text>
</comment>
<evidence type="ECO:0000256" key="2">
    <source>
        <dbReference type="ARBA" id="ARBA00006260"/>
    </source>
</evidence>
<evidence type="ECO:0000256" key="7">
    <source>
        <dbReference type="ARBA" id="ARBA00023212"/>
    </source>
</evidence>
<dbReference type="Proteomes" id="UP000188354">
    <property type="component" value="Chromosome LG19"/>
</dbReference>
<dbReference type="InterPro" id="IPR017383">
    <property type="entry name" value="ARPC1"/>
</dbReference>